<name>A0ABD2A8V6_VESSQ</name>
<dbReference type="SUPFAM" id="SSF52540">
    <property type="entry name" value="P-loop containing nucleoside triphosphate hydrolases"/>
    <property type="match status" value="1"/>
</dbReference>
<comment type="similarity">
    <text evidence="1 6">Belongs to the TRAFAC class TrmE-Era-EngA-EngB-Septin-like GTPase superfamily. Era GTPase family.</text>
</comment>
<dbReference type="InterPro" id="IPR027417">
    <property type="entry name" value="P-loop_NTPase"/>
</dbReference>
<comment type="caution">
    <text evidence="8">The sequence shown here is derived from an EMBL/GenBank/DDBJ whole genome shotgun (WGS) entry which is preliminary data.</text>
</comment>
<evidence type="ECO:0000256" key="3">
    <source>
        <dbReference type="ARBA" id="ARBA00022741"/>
    </source>
</evidence>
<dbReference type="EMBL" id="JAUDFV010000153">
    <property type="protein sequence ID" value="KAL2717049.1"/>
    <property type="molecule type" value="Genomic_DNA"/>
</dbReference>
<dbReference type="GO" id="GO:0005525">
    <property type="term" value="F:GTP binding"/>
    <property type="evidence" value="ECO:0007669"/>
    <property type="project" value="UniProtKB-UniRule"/>
</dbReference>
<dbReference type="AlphaFoldDB" id="A0ABD2A8V6"/>
<dbReference type="Pfam" id="PF01926">
    <property type="entry name" value="MMR_HSR1"/>
    <property type="match status" value="1"/>
</dbReference>
<dbReference type="Gene3D" id="3.40.50.300">
    <property type="entry name" value="P-loop containing nucleotide triphosphate hydrolases"/>
    <property type="match status" value="1"/>
</dbReference>
<keyword evidence="4 6" id="KW-0342">GTP-binding</keyword>
<proteinExistence type="inferred from homology"/>
<protein>
    <recommendedName>
        <fullName evidence="2">GTPase Era, mitochondrial</fullName>
    </recommendedName>
    <alternativeName>
        <fullName evidence="5">ERA-like protein 1</fullName>
    </alternativeName>
</protein>
<dbReference type="InterPro" id="IPR030388">
    <property type="entry name" value="G_ERA_dom"/>
</dbReference>
<evidence type="ECO:0000256" key="1">
    <source>
        <dbReference type="ARBA" id="ARBA00007921"/>
    </source>
</evidence>
<dbReference type="InterPro" id="IPR009019">
    <property type="entry name" value="KH_sf_prok-type"/>
</dbReference>
<dbReference type="FunFam" id="3.40.50.300:FF:002220">
    <property type="entry name" value="GTPase Era, mitochondrial"/>
    <property type="match status" value="1"/>
</dbReference>
<dbReference type="InterPro" id="IPR006073">
    <property type="entry name" value="GTP-bd"/>
</dbReference>
<dbReference type="PRINTS" id="PR00326">
    <property type="entry name" value="GTP1OBG"/>
</dbReference>
<evidence type="ECO:0000313" key="8">
    <source>
        <dbReference type="EMBL" id="KAL2717049.1"/>
    </source>
</evidence>
<dbReference type="CDD" id="cd22534">
    <property type="entry name" value="KH-II_Era"/>
    <property type="match status" value="1"/>
</dbReference>
<feature type="region of interest" description="G4" evidence="6">
    <location>
        <begin position="177"/>
        <end position="180"/>
    </location>
</feature>
<feature type="domain" description="Era-type G" evidence="7">
    <location>
        <begin position="52"/>
        <end position="232"/>
    </location>
</feature>
<evidence type="ECO:0000313" key="9">
    <source>
        <dbReference type="Proteomes" id="UP001607302"/>
    </source>
</evidence>
<dbReference type="CDD" id="cd04163">
    <property type="entry name" value="Era"/>
    <property type="match status" value="1"/>
</dbReference>
<dbReference type="NCBIfam" id="TIGR00436">
    <property type="entry name" value="era"/>
    <property type="match status" value="1"/>
</dbReference>
<feature type="region of interest" description="G2" evidence="6">
    <location>
        <begin position="86"/>
        <end position="90"/>
    </location>
</feature>
<dbReference type="Proteomes" id="UP001607302">
    <property type="component" value="Unassembled WGS sequence"/>
</dbReference>
<feature type="region of interest" description="G3" evidence="6">
    <location>
        <begin position="107"/>
        <end position="110"/>
    </location>
</feature>
<feature type="region of interest" description="G5" evidence="6">
    <location>
        <begin position="210"/>
        <end position="212"/>
    </location>
</feature>
<dbReference type="InterPro" id="IPR005225">
    <property type="entry name" value="Small_GTP-bd"/>
</dbReference>
<keyword evidence="9" id="KW-1185">Reference proteome</keyword>
<gene>
    <name evidence="8" type="ORF">V1478_012749</name>
</gene>
<evidence type="ECO:0000256" key="5">
    <source>
        <dbReference type="ARBA" id="ARBA00030975"/>
    </source>
</evidence>
<dbReference type="Gene3D" id="3.30.300.20">
    <property type="match status" value="1"/>
</dbReference>
<dbReference type="InterPro" id="IPR015946">
    <property type="entry name" value="KH_dom-like_a/b"/>
</dbReference>
<dbReference type="NCBIfam" id="TIGR00231">
    <property type="entry name" value="small_GTP"/>
    <property type="match status" value="1"/>
</dbReference>
<feature type="region of interest" description="G1" evidence="6">
    <location>
        <begin position="60"/>
        <end position="67"/>
    </location>
</feature>
<dbReference type="InterPro" id="IPR005662">
    <property type="entry name" value="GTPase_Era-like"/>
</dbReference>
<dbReference type="SUPFAM" id="SSF54814">
    <property type="entry name" value="Prokaryotic type KH domain (KH-domain type II)"/>
    <property type="match status" value="1"/>
</dbReference>
<evidence type="ECO:0000256" key="2">
    <source>
        <dbReference type="ARBA" id="ARBA00019149"/>
    </source>
</evidence>
<organism evidence="8 9">
    <name type="scientific">Vespula squamosa</name>
    <name type="common">Southern yellow jacket</name>
    <name type="synonym">Wasp</name>
    <dbReference type="NCBI Taxonomy" id="30214"/>
    <lineage>
        <taxon>Eukaryota</taxon>
        <taxon>Metazoa</taxon>
        <taxon>Ecdysozoa</taxon>
        <taxon>Arthropoda</taxon>
        <taxon>Hexapoda</taxon>
        <taxon>Insecta</taxon>
        <taxon>Pterygota</taxon>
        <taxon>Neoptera</taxon>
        <taxon>Endopterygota</taxon>
        <taxon>Hymenoptera</taxon>
        <taxon>Apocrita</taxon>
        <taxon>Aculeata</taxon>
        <taxon>Vespoidea</taxon>
        <taxon>Vespidae</taxon>
        <taxon>Vespinae</taxon>
        <taxon>Vespula</taxon>
    </lineage>
</organism>
<evidence type="ECO:0000259" key="7">
    <source>
        <dbReference type="PROSITE" id="PS51713"/>
    </source>
</evidence>
<dbReference type="PANTHER" id="PTHR42698:SF1">
    <property type="entry name" value="GTPASE ERA, MITOCHONDRIAL"/>
    <property type="match status" value="1"/>
</dbReference>
<accession>A0ABD2A8V6</accession>
<sequence length="339" mass="38601">MLCTIQKRIIQKSYCLTRQFTSKIICCQLNQPEENILQSDTNFTSIRREDSTFLKIAIIGSPNAGKSTLINNLVNRTICPTSSKVHTTQVKCDAVYSSENTQLVFVDTPGIISRMEQNKYKLSSSFEKDPKISTQIVDIVGVVHDVSNRYTRNKLNANILDLLKALKSDIPTLLIMNKIDQVKHKDKLLEIIKILTSKTNWPHFSDVFLISALTSDGVDSLRDYLISSAKPKDWQYNEDAYTDQSLETIIQQTVRAKLMDFLPQEIPYVARFILEYLETYLDGGINASIIVELPNNKKCSIVIGKNAKHIKFIVQECEKELQHALRKSVQLRISVKSKK</sequence>
<evidence type="ECO:0000256" key="6">
    <source>
        <dbReference type="PROSITE-ProRule" id="PRU01050"/>
    </source>
</evidence>
<evidence type="ECO:0000256" key="4">
    <source>
        <dbReference type="ARBA" id="ARBA00023134"/>
    </source>
</evidence>
<keyword evidence="3 6" id="KW-0547">Nucleotide-binding</keyword>
<reference evidence="8 9" key="1">
    <citation type="journal article" date="2024" name="Ann. Entomol. Soc. Am.">
        <title>Genomic analyses of the southern and eastern yellowjacket wasps (Hymenoptera: Vespidae) reveal evolutionary signatures of social life.</title>
        <authorList>
            <person name="Catto M.A."/>
            <person name="Caine P.B."/>
            <person name="Orr S.E."/>
            <person name="Hunt B.G."/>
            <person name="Goodisman M.A.D."/>
        </authorList>
    </citation>
    <scope>NUCLEOTIDE SEQUENCE [LARGE SCALE GENOMIC DNA]</scope>
    <source>
        <strain evidence="8">233</strain>
        <tissue evidence="8">Head and thorax</tissue>
    </source>
</reference>
<dbReference type="PROSITE" id="PS51713">
    <property type="entry name" value="G_ERA"/>
    <property type="match status" value="1"/>
</dbReference>
<dbReference type="PANTHER" id="PTHR42698">
    <property type="entry name" value="GTPASE ERA"/>
    <property type="match status" value="1"/>
</dbReference>